<sequence>MNTKKCKAKSMEKLDTNTQTQSEAKRAVLMMNRAAFTKMTFLFRNAHYIAKNNRPYSDFVQLCLLDKAKGIDIGDTYITDKSCQKFVSSVAMARQQEQDDIVKECSFLSIISDGSTDVSSKEAEIVYVRTSVRCQVSTLFIGVKNVPKADGEHISTAISNLMTERFQETWKEKLVAMGTDGASVMLGKTSGVVKRIKDMTSRPVYAIHCSAHSDGPNVRKYMNASDCDGEKIMQSTRNTFLNSLIQAISTRFEGDLHLFKGCTVLSFPKWPRSLEQDIEFGDSHIVELVEVSRPALELCSVTVDPDAIESEWTRFKTELYNTSSKSIQTMTWSAAADAYMSTYPNLFMLIDYLLTLPSSSVDAERGFSSMKVIKNDWRSRLGCQNLSDLILVSLETPSVDKYDPTSAINAWNTGGVRTRRPFYKDDLKKNTTVDNIVLIEEAEIPEFEMADEDQNDILIEPDHADVYMCAEKLENEDEEQDEDDELYYELLSNELSVFPITQKGHGNLIEKGHLEHTEIYKKGTYSMLKTRKAINCHIALVKYGLAVVDGIRT</sequence>
<proteinExistence type="predicted"/>
<evidence type="ECO:0000259" key="1">
    <source>
        <dbReference type="Pfam" id="PF05699"/>
    </source>
</evidence>
<dbReference type="OrthoDB" id="6157400at2759"/>
<reference evidence="2 3" key="1">
    <citation type="submission" date="2020-06" db="EMBL/GenBank/DDBJ databases">
        <authorList>
            <person name="Li R."/>
            <person name="Bekaert M."/>
        </authorList>
    </citation>
    <scope>NUCLEOTIDE SEQUENCE [LARGE SCALE GENOMIC DNA]</scope>
    <source>
        <strain evidence="3">wild</strain>
    </source>
</reference>
<accession>A0A6J8CL94</accession>
<dbReference type="EMBL" id="CACVKT020005601">
    <property type="protein sequence ID" value="CAC5396049.1"/>
    <property type="molecule type" value="Genomic_DNA"/>
</dbReference>
<dbReference type="InterPro" id="IPR008906">
    <property type="entry name" value="HATC_C_dom"/>
</dbReference>
<organism evidence="2 3">
    <name type="scientific">Mytilus coruscus</name>
    <name type="common">Sea mussel</name>
    <dbReference type="NCBI Taxonomy" id="42192"/>
    <lineage>
        <taxon>Eukaryota</taxon>
        <taxon>Metazoa</taxon>
        <taxon>Spiralia</taxon>
        <taxon>Lophotrochozoa</taxon>
        <taxon>Mollusca</taxon>
        <taxon>Bivalvia</taxon>
        <taxon>Autobranchia</taxon>
        <taxon>Pteriomorphia</taxon>
        <taxon>Mytilida</taxon>
        <taxon>Mytiloidea</taxon>
        <taxon>Mytilidae</taxon>
        <taxon>Mytilinae</taxon>
        <taxon>Mytilus</taxon>
    </lineage>
</organism>
<dbReference type="PANTHER" id="PTHR46880:SF9">
    <property type="entry name" value="ZINC FINGER PROTEIN 862"/>
    <property type="match status" value="1"/>
</dbReference>
<keyword evidence="3" id="KW-1185">Reference proteome</keyword>
<protein>
    <recommendedName>
        <fullName evidence="1">HAT C-terminal dimerisation domain-containing protein</fullName>
    </recommendedName>
</protein>
<dbReference type="InterPro" id="IPR012337">
    <property type="entry name" value="RNaseH-like_sf"/>
</dbReference>
<evidence type="ECO:0000313" key="3">
    <source>
        <dbReference type="Proteomes" id="UP000507470"/>
    </source>
</evidence>
<dbReference type="GO" id="GO:0046983">
    <property type="term" value="F:protein dimerization activity"/>
    <property type="evidence" value="ECO:0007669"/>
    <property type="project" value="InterPro"/>
</dbReference>
<feature type="domain" description="HAT C-terminal dimerisation" evidence="1">
    <location>
        <begin position="338"/>
        <end position="391"/>
    </location>
</feature>
<dbReference type="Pfam" id="PF05699">
    <property type="entry name" value="Dimer_Tnp_hAT"/>
    <property type="match status" value="1"/>
</dbReference>
<evidence type="ECO:0000313" key="2">
    <source>
        <dbReference type="EMBL" id="CAC5396049.1"/>
    </source>
</evidence>
<dbReference type="AlphaFoldDB" id="A0A6J8CL94"/>
<dbReference type="PANTHER" id="PTHR46880">
    <property type="entry name" value="RAS-ASSOCIATING DOMAIN-CONTAINING PROTEIN"/>
    <property type="match status" value="1"/>
</dbReference>
<name>A0A6J8CL94_MYTCO</name>
<dbReference type="Proteomes" id="UP000507470">
    <property type="component" value="Unassembled WGS sequence"/>
</dbReference>
<gene>
    <name evidence="2" type="ORF">MCOR_30652</name>
</gene>
<dbReference type="SUPFAM" id="SSF53098">
    <property type="entry name" value="Ribonuclease H-like"/>
    <property type="match status" value="1"/>
</dbReference>